<name>B0TKL2_SHEHH</name>
<evidence type="ECO:0000256" key="1">
    <source>
        <dbReference type="SAM" id="Coils"/>
    </source>
</evidence>
<accession>B0TKL2</accession>
<feature type="domain" description="Competence protein CoiA-like N-terminal" evidence="2">
    <location>
        <begin position="38"/>
        <end position="66"/>
    </location>
</feature>
<feature type="coiled-coil region" evidence="1">
    <location>
        <begin position="331"/>
        <end position="365"/>
    </location>
</feature>
<evidence type="ECO:0000313" key="4">
    <source>
        <dbReference type="Proteomes" id="UP000001317"/>
    </source>
</evidence>
<dbReference type="EMBL" id="CP000931">
    <property type="protein sequence ID" value="ABZ78598.1"/>
    <property type="molecule type" value="Genomic_DNA"/>
</dbReference>
<reference evidence="3" key="1">
    <citation type="submission" date="2008-01" db="EMBL/GenBank/DDBJ databases">
        <title>Complete sequence of Shewanella halifaxensis HAW-EB4.</title>
        <authorList>
            <consortium name="US DOE Joint Genome Institute"/>
            <person name="Copeland A."/>
            <person name="Lucas S."/>
            <person name="Lapidus A."/>
            <person name="Glavina del Rio T."/>
            <person name="Dalin E."/>
            <person name="Tice H."/>
            <person name="Bruce D."/>
            <person name="Goodwin L."/>
            <person name="Pitluck S."/>
            <person name="Sims D."/>
            <person name="Brettin T."/>
            <person name="Detter J.C."/>
            <person name="Han C."/>
            <person name="Kuske C.R."/>
            <person name="Schmutz J."/>
            <person name="Larimer F."/>
            <person name="Land M."/>
            <person name="Hauser L."/>
            <person name="Kyrpides N."/>
            <person name="Kim E."/>
            <person name="Zhao J.-S."/>
            <person name="Richardson P."/>
        </authorList>
    </citation>
    <scope>NUCLEOTIDE SEQUENCE [LARGE SCALE GENOMIC DNA]</scope>
    <source>
        <strain evidence="3">HAW-EB4</strain>
    </source>
</reference>
<proteinExistence type="predicted"/>
<dbReference type="InterPro" id="IPR057253">
    <property type="entry name" value="CoiA-like_N"/>
</dbReference>
<dbReference type="STRING" id="458817.Shal_4058"/>
<evidence type="ECO:0000259" key="2">
    <source>
        <dbReference type="Pfam" id="PF25164"/>
    </source>
</evidence>
<dbReference type="AlphaFoldDB" id="B0TKL2"/>
<keyword evidence="1" id="KW-0175">Coiled coil</keyword>
<dbReference type="HOGENOM" id="CLU_635987_0_0_6"/>
<dbReference type="OrthoDB" id="9134102at2"/>
<dbReference type="KEGG" id="shl:Shal_4058"/>
<dbReference type="Pfam" id="PF25164">
    <property type="entry name" value="CoiA_N"/>
    <property type="match status" value="1"/>
</dbReference>
<evidence type="ECO:0000313" key="3">
    <source>
        <dbReference type="EMBL" id="ABZ78598.1"/>
    </source>
</evidence>
<gene>
    <name evidence="3" type="ordered locus">Shal_4058</name>
</gene>
<dbReference type="RefSeq" id="WP_012279115.1">
    <property type="nucleotide sequence ID" value="NC_010334.1"/>
</dbReference>
<dbReference type="Proteomes" id="UP000001317">
    <property type="component" value="Chromosome"/>
</dbReference>
<dbReference type="eggNOG" id="COG4469">
    <property type="taxonomic scope" value="Bacteria"/>
</dbReference>
<protein>
    <recommendedName>
        <fullName evidence="2">Competence protein CoiA-like N-terminal domain-containing protein</fullName>
    </recommendedName>
</protein>
<keyword evidence="4" id="KW-1185">Reference proteome</keyword>
<organism evidence="3 4">
    <name type="scientific">Shewanella halifaxensis (strain HAW-EB4)</name>
    <dbReference type="NCBI Taxonomy" id="458817"/>
    <lineage>
        <taxon>Bacteria</taxon>
        <taxon>Pseudomonadati</taxon>
        <taxon>Pseudomonadota</taxon>
        <taxon>Gammaproteobacteria</taxon>
        <taxon>Alteromonadales</taxon>
        <taxon>Shewanellaceae</taxon>
        <taxon>Shewanella</taxon>
    </lineage>
</organism>
<sequence length="431" mass="50001">MEDVEMSLFQAVKMTYALSKEDEFVSVKNVANGLACECVCIDCQGRLSAKQGKVKQWHFAHHQESDKDNCQWSGESEIHLRVKKYLEQYRVLTVPIGYSKPTTLSLKFDDIRLEKSLRPTKRIPDVTGYCNGERILVEVKVTHEVDKQKTAEYKAVNASVIEIDFSDFSLVEDRILDEHIESHLGRADLNWLSVAPVGVIAEQFQAHERAITKAFIVENKRLALEQEILEKEIKGKQDYIQSFSRQYDEYKYRIKCVTDELVSISRQAERFKNERDRNVEAANTSFMSTLYQLEEQYLRRLDSENAEKLKLIEREYLTELHDKHHLLQKDIMAVEAKLLCKKEELRAVENQAVNLDEKAVELCELQIKVQREAKALREKEQAWSKATMANTSIKKHFVRMEPDLRQICRKGGVPWPFNGSLLDELSPDSID</sequence>